<protein>
    <submittedName>
        <fullName evidence="3">Uncharacterized protein</fullName>
    </submittedName>
</protein>
<feature type="signal peptide" evidence="2">
    <location>
        <begin position="1"/>
        <end position="18"/>
    </location>
</feature>
<feature type="chain" id="PRO_5026245815" evidence="2">
    <location>
        <begin position="19"/>
        <end position="112"/>
    </location>
</feature>
<comment type="caution">
    <text evidence="3">The sequence shown here is derived from an EMBL/GenBank/DDBJ whole genome shotgun (WGS) entry which is preliminary data.</text>
</comment>
<organism evidence="3 4">
    <name type="scientific">Aphis craccivora</name>
    <name type="common">Cowpea aphid</name>
    <dbReference type="NCBI Taxonomy" id="307492"/>
    <lineage>
        <taxon>Eukaryota</taxon>
        <taxon>Metazoa</taxon>
        <taxon>Ecdysozoa</taxon>
        <taxon>Arthropoda</taxon>
        <taxon>Hexapoda</taxon>
        <taxon>Insecta</taxon>
        <taxon>Pterygota</taxon>
        <taxon>Neoptera</taxon>
        <taxon>Paraneoptera</taxon>
        <taxon>Hemiptera</taxon>
        <taxon>Sternorrhyncha</taxon>
        <taxon>Aphidomorpha</taxon>
        <taxon>Aphidoidea</taxon>
        <taxon>Aphididae</taxon>
        <taxon>Aphidini</taxon>
        <taxon>Aphis</taxon>
        <taxon>Aphis</taxon>
    </lineage>
</organism>
<dbReference type="OrthoDB" id="6625146at2759"/>
<proteinExistence type="predicted"/>
<evidence type="ECO:0000256" key="1">
    <source>
        <dbReference type="SAM" id="Coils"/>
    </source>
</evidence>
<feature type="coiled-coil region" evidence="1">
    <location>
        <begin position="56"/>
        <end position="83"/>
    </location>
</feature>
<keyword evidence="4" id="KW-1185">Reference proteome</keyword>
<gene>
    <name evidence="3" type="ORF">FWK35_00027509</name>
</gene>
<keyword evidence="1" id="KW-0175">Coiled coil</keyword>
<sequence>MLHWFIVFILSLRLYIIARLSTSNDSIQIEENKIIAPDKNVSPKNVLDTDPKKKNNHDCNNIKQKAEQEIANLKLEIEKLNFRKNNMDFLLNYFNSKNTKYSSKDVKLGDQS</sequence>
<dbReference type="Proteomes" id="UP000478052">
    <property type="component" value="Unassembled WGS sequence"/>
</dbReference>
<evidence type="ECO:0000256" key="2">
    <source>
        <dbReference type="SAM" id="SignalP"/>
    </source>
</evidence>
<accession>A0A6G0W2G9</accession>
<reference evidence="3 4" key="1">
    <citation type="submission" date="2019-08" db="EMBL/GenBank/DDBJ databases">
        <title>Whole genome of Aphis craccivora.</title>
        <authorList>
            <person name="Voronova N.V."/>
            <person name="Shulinski R.S."/>
            <person name="Bandarenka Y.V."/>
            <person name="Zhorov D.G."/>
            <person name="Warner D."/>
        </authorList>
    </citation>
    <scope>NUCLEOTIDE SEQUENCE [LARGE SCALE GENOMIC DNA]</scope>
    <source>
        <strain evidence="3">180601</strain>
        <tissue evidence="3">Whole Body</tissue>
    </source>
</reference>
<name>A0A6G0W2G9_APHCR</name>
<evidence type="ECO:0000313" key="4">
    <source>
        <dbReference type="Proteomes" id="UP000478052"/>
    </source>
</evidence>
<keyword evidence="2" id="KW-0732">Signal</keyword>
<evidence type="ECO:0000313" key="3">
    <source>
        <dbReference type="EMBL" id="KAF0719541.1"/>
    </source>
</evidence>
<dbReference type="AlphaFoldDB" id="A0A6G0W2G9"/>
<dbReference type="EMBL" id="VUJU01009544">
    <property type="protein sequence ID" value="KAF0719541.1"/>
    <property type="molecule type" value="Genomic_DNA"/>
</dbReference>